<dbReference type="Pfam" id="PF00345">
    <property type="entry name" value="PapD_N"/>
    <property type="match status" value="1"/>
</dbReference>
<dbReference type="PANTHER" id="PTHR30251:SF2">
    <property type="entry name" value="FIMBRIAL CHAPERONE YADV-RELATED"/>
    <property type="match status" value="1"/>
</dbReference>
<gene>
    <name evidence="3" type="ORF">NCTC10786_05708</name>
</gene>
<dbReference type="SUPFAM" id="SSF49354">
    <property type="entry name" value="PapD-like"/>
    <property type="match status" value="1"/>
</dbReference>
<dbReference type="InterPro" id="IPR016147">
    <property type="entry name" value="Pili_assmbl_chaperone_N"/>
</dbReference>
<dbReference type="GO" id="GO:0071555">
    <property type="term" value="P:cell wall organization"/>
    <property type="evidence" value="ECO:0007669"/>
    <property type="project" value="InterPro"/>
</dbReference>
<evidence type="ECO:0000313" key="3">
    <source>
        <dbReference type="EMBL" id="SQB40602.1"/>
    </source>
</evidence>
<dbReference type="InterPro" id="IPR013783">
    <property type="entry name" value="Ig-like_fold"/>
</dbReference>
<feature type="signal peptide" evidence="1">
    <location>
        <begin position="1"/>
        <end position="22"/>
    </location>
</feature>
<evidence type="ECO:0000313" key="4">
    <source>
        <dbReference type="Proteomes" id="UP000251584"/>
    </source>
</evidence>
<sequence>MLKILSSGLVLLFSAFSLNAMADVVINGTRIVFNAKDKESTVQLKNRGNNPYLLQIWMDDGNPNAKPGEITVPFLIAPPVVSH</sequence>
<dbReference type="GO" id="GO:0030288">
    <property type="term" value="C:outer membrane-bounded periplasmic space"/>
    <property type="evidence" value="ECO:0007669"/>
    <property type="project" value="InterPro"/>
</dbReference>
<dbReference type="InterPro" id="IPR008962">
    <property type="entry name" value="PapD-like_sf"/>
</dbReference>
<protein>
    <submittedName>
        <fullName evidence="3">Putative chaperone protein EcpD</fullName>
    </submittedName>
</protein>
<feature type="domain" description="Pili assembly chaperone N-terminal" evidence="2">
    <location>
        <begin position="24"/>
        <end position="81"/>
    </location>
</feature>
<proteinExistence type="predicted"/>
<dbReference type="Proteomes" id="UP000251584">
    <property type="component" value="Unassembled WGS sequence"/>
</dbReference>
<evidence type="ECO:0000259" key="2">
    <source>
        <dbReference type="Pfam" id="PF00345"/>
    </source>
</evidence>
<dbReference type="PANTHER" id="PTHR30251">
    <property type="entry name" value="PILUS ASSEMBLY CHAPERONE"/>
    <property type="match status" value="1"/>
</dbReference>
<dbReference type="Gene3D" id="2.60.40.10">
    <property type="entry name" value="Immunoglobulins"/>
    <property type="match status" value="1"/>
</dbReference>
<dbReference type="InterPro" id="IPR050643">
    <property type="entry name" value="Periplasmic_pilus_chap"/>
</dbReference>
<name>A0A2X2WB91_CITKO</name>
<organism evidence="3 4">
    <name type="scientific">Citrobacter koseri</name>
    <name type="common">Citrobacter diversus</name>
    <dbReference type="NCBI Taxonomy" id="545"/>
    <lineage>
        <taxon>Bacteria</taxon>
        <taxon>Pseudomonadati</taxon>
        <taxon>Pseudomonadota</taxon>
        <taxon>Gammaproteobacteria</taxon>
        <taxon>Enterobacterales</taxon>
        <taxon>Enterobacteriaceae</taxon>
        <taxon>Citrobacter</taxon>
    </lineage>
</organism>
<reference evidence="3 4" key="1">
    <citation type="submission" date="2018-06" db="EMBL/GenBank/DDBJ databases">
        <authorList>
            <consortium name="Pathogen Informatics"/>
            <person name="Doyle S."/>
        </authorList>
    </citation>
    <scope>NUCLEOTIDE SEQUENCE [LARGE SCALE GENOMIC DNA]</scope>
    <source>
        <strain evidence="3 4">NCTC10786</strain>
    </source>
</reference>
<dbReference type="AlphaFoldDB" id="A0A2X2WB91"/>
<accession>A0A2X2WB91</accession>
<evidence type="ECO:0000256" key="1">
    <source>
        <dbReference type="SAM" id="SignalP"/>
    </source>
</evidence>
<dbReference type="EMBL" id="UAVY01000010">
    <property type="protein sequence ID" value="SQB40602.1"/>
    <property type="molecule type" value="Genomic_DNA"/>
</dbReference>
<feature type="chain" id="PRO_5016052093" evidence="1">
    <location>
        <begin position="23"/>
        <end position="83"/>
    </location>
</feature>
<keyword evidence="1" id="KW-0732">Signal</keyword>